<name>A0A0V0QYY6_PSEPJ</name>
<evidence type="ECO:0000313" key="2">
    <source>
        <dbReference type="EMBL" id="KRX07532.1"/>
    </source>
</evidence>
<organism evidence="2 3">
    <name type="scientific">Pseudocohnilembus persalinus</name>
    <name type="common">Ciliate</name>
    <dbReference type="NCBI Taxonomy" id="266149"/>
    <lineage>
        <taxon>Eukaryota</taxon>
        <taxon>Sar</taxon>
        <taxon>Alveolata</taxon>
        <taxon>Ciliophora</taxon>
        <taxon>Intramacronucleata</taxon>
        <taxon>Oligohymenophorea</taxon>
        <taxon>Scuticociliatia</taxon>
        <taxon>Philasterida</taxon>
        <taxon>Pseudocohnilembidae</taxon>
        <taxon>Pseudocohnilembus</taxon>
    </lineage>
</organism>
<dbReference type="AlphaFoldDB" id="A0A0V0QYY6"/>
<gene>
    <name evidence="2" type="ORF">PPERSA_11081</name>
</gene>
<keyword evidence="3" id="KW-1185">Reference proteome</keyword>
<proteinExistence type="predicted"/>
<dbReference type="Proteomes" id="UP000054937">
    <property type="component" value="Unassembled WGS sequence"/>
</dbReference>
<dbReference type="InParanoid" id="A0A0V0QYY6"/>
<keyword evidence="1" id="KW-0175">Coiled coil</keyword>
<reference evidence="2 3" key="1">
    <citation type="journal article" date="2015" name="Sci. Rep.">
        <title>Genome of the facultative scuticociliatosis pathogen Pseudocohnilembus persalinus provides insight into its virulence through horizontal gene transfer.</title>
        <authorList>
            <person name="Xiong J."/>
            <person name="Wang G."/>
            <person name="Cheng J."/>
            <person name="Tian M."/>
            <person name="Pan X."/>
            <person name="Warren A."/>
            <person name="Jiang C."/>
            <person name="Yuan D."/>
            <person name="Miao W."/>
        </authorList>
    </citation>
    <scope>NUCLEOTIDE SEQUENCE [LARGE SCALE GENOMIC DNA]</scope>
    <source>
        <strain evidence="2">36N120E</strain>
    </source>
</reference>
<comment type="caution">
    <text evidence="2">The sequence shown here is derived from an EMBL/GenBank/DDBJ whole genome shotgun (WGS) entry which is preliminary data.</text>
</comment>
<sequence length="471" mass="57674">MKYLNLSQNQDIQLPILNHFGQENQYSNQKEQLQEYKHQNQLLEKQNSFQDQSIQNQFEYCQNNNSFSHILDSSTQICQNQISTNNSMDTKLDQYMDEDIFEKYQFFENDLEKQASNQIYNQEHENNQSIFEEKILFNNSNENQQYFDNYYNQAQNKHTQINDNKDLVNQTIQNNNFTFYNPQNNYFPQQQQLQEQLDFTDIKIENDIKIEFSQQLYPQQLKLENLQQNQLDFRIKYEDINDNIQFGHEQKNLEMNKKNQINKYINKINEKKQQQIQQKTIKKDIDHQFKQTVKLECIQKLNKLLNSKNKDENYEILTKNEKKHINIIRKNIWKNISKMFFKNLKNLSKNLEKICQNNNIQYSPYLTKKIVSYSKLPAIINKKHFMKFFFDENYFPQTHQKSHKQKKYEDQVIQKLLRILFLIFLRKDFYQNILFNSRIKDWSICYQQKNYIRLEIFNYLKHKNLDYNDLN</sequence>
<dbReference type="EMBL" id="LDAU01000082">
    <property type="protein sequence ID" value="KRX07532.1"/>
    <property type="molecule type" value="Genomic_DNA"/>
</dbReference>
<evidence type="ECO:0000256" key="1">
    <source>
        <dbReference type="SAM" id="Coils"/>
    </source>
</evidence>
<evidence type="ECO:0000313" key="3">
    <source>
        <dbReference type="Proteomes" id="UP000054937"/>
    </source>
</evidence>
<accession>A0A0V0QYY6</accession>
<protein>
    <submittedName>
        <fullName evidence="2">Uncharacterized protein</fullName>
    </submittedName>
</protein>
<feature type="coiled-coil region" evidence="1">
    <location>
        <begin position="223"/>
        <end position="274"/>
    </location>
</feature>